<evidence type="ECO:0000256" key="1">
    <source>
        <dbReference type="SAM" id="SignalP"/>
    </source>
</evidence>
<gene>
    <name evidence="2" type="ORF">V5799_018684</name>
</gene>
<keyword evidence="1" id="KW-0732">Signal</keyword>
<comment type="caution">
    <text evidence="2">The sequence shown here is derived from an EMBL/GenBank/DDBJ whole genome shotgun (WGS) entry which is preliminary data.</text>
</comment>
<evidence type="ECO:0000313" key="3">
    <source>
        <dbReference type="Proteomes" id="UP001321473"/>
    </source>
</evidence>
<evidence type="ECO:0000313" key="2">
    <source>
        <dbReference type="EMBL" id="KAK8779968.1"/>
    </source>
</evidence>
<feature type="chain" id="PRO_5042881086" description="Secreted protein" evidence="1">
    <location>
        <begin position="24"/>
        <end position="202"/>
    </location>
</feature>
<keyword evidence="3" id="KW-1185">Reference proteome</keyword>
<evidence type="ECO:0008006" key="4">
    <source>
        <dbReference type="Google" id="ProtNLM"/>
    </source>
</evidence>
<proteinExistence type="predicted"/>
<dbReference type="EMBL" id="JARKHS020009313">
    <property type="protein sequence ID" value="KAK8779968.1"/>
    <property type="molecule type" value="Genomic_DNA"/>
</dbReference>
<sequence length="202" mass="21930">MASQALCLTATLVLLIAAPCAFCAKISAEDKNVCFQEATESSSVSEEDKARALEISHQVHREMVQMFKEKGKEAMKELAGKDMVGEKVDAAEDIKDKVAAKNFLKALGQCAMTKGISSSLMRCQKAKEANNDRLTAEDLQKALFTVKKAYTGSGGAVSEEDLEKKFTEALGSEEKAKVAMEVHKALHECAMEFKSSKAAKKE</sequence>
<feature type="signal peptide" evidence="1">
    <location>
        <begin position="1"/>
        <end position="23"/>
    </location>
</feature>
<organism evidence="2 3">
    <name type="scientific">Amblyomma americanum</name>
    <name type="common">Lone star tick</name>
    <dbReference type="NCBI Taxonomy" id="6943"/>
    <lineage>
        <taxon>Eukaryota</taxon>
        <taxon>Metazoa</taxon>
        <taxon>Ecdysozoa</taxon>
        <taxon>Arthropoda</taxon>
        <taxon>Chelicerata</taxon>
        <taxon>Arachnida</taxon>
        <taxon>Acari</taxon>
        <taxon>Parasitiformes</taxon>
        <taxon>Ixodida</taxon>
        <taxon>Ixodoidea</taxon>
        <taxon>Ixodidae</taxon>
        <taxon>Amblyomminae</taxon>
        <taxon>Amblyomma</taxon>
    </lineage>
</organism>
<dbReference type="Proteomes" id="UP001321473">
    <property type="component" value="Unassembled WGS sequence"/>
</dbReference>
<accession>A0AAQ4EZN5</accession>
<protein>
    <recommendedName>
        <fullName evidence="4">Secreted protein</fullName>
    </recommendedName>
</protein>
<name>A0AAQ4EZN5_AMBAM</name>
<dbReference type="AlphaFoldDB" id="A0AAQ4EZN5"/>
<reference evidence="2 3" key="1">
    <citation type="journal article" date="2023" name="Arcadia Sci">
        <title>De novo assembly of a long-read Amblyomma americanum tick genome.</title>
        <authorList>
            <person name="Chou S."/>
            <person name="Poskanzer K.E."/>
            <person name="Rollins M."/>
            <person name="Thuy-Boun P.S."/>
        </authorList>
    </citation>
    <scope>NUCLEOTIDE SEQUENCE [LARGE SCALE GENOMIC DNA]</scope>
    <source>
        <strain evidence="2">F_SG_1</strain>
        <tissue evidence="2">Salivary glands</tissue>
    </source>
</reference>